<dbReference type="AlphaFoldDB" id="G2I0V5"/>
<sequence>MLGISPTRAGISPKASMQARPMSGSTLSEQFQTAVCAEVESRRAHGLKAAFAQVARLFGLTERRVRACWHHEIRRVSADEWELVRARHRQLLQQRHDQLAHEMELIMAAIQDDGGVP</sequence>
<evidence type="ECO:0000313" key="2">
    <source>
        <dbReference type="EMBL" id="BAK84563.1"/>
    </source>
</evidence>
<dbReference type="KEGG" id="gxy:GLX_21510"/>
<name>G2I0V5_KOMMN</name>
<feature type="region of interest" description="Disordered" evidence="1">
    <location>
        <begin position="1"/>
        <end position="25"/>
    </location>
</feature>
<reference evidence="3" key="1">
    <citation type="journal article" date="2011" name="J. Bacteriol.">
        <title>Complete genome sequence of NBRC 3288, a unique cellulose-nonproducing strain of Gluconacetobacter xylinus isolated from vinegar.</title>
        <authorList>
            <person name="Ogino H."/>
            <person name="Azuma Y."/>
            <person name="Hosoyama A."/>
            <person name="Nakazawa H."/>
            <person name="Matsutani M."/>
            <person name="Hasegawa A."/>
            <person name="Otsuyama K."/>
            <person name="Matsushita K."/>
            <person name="Fujita N."/>
            <person name="Shirai M."/>
        </authorList>
    </citation>
    <scope>NUCLEOTIDE SEQUENCE [LARGE SCALE GENOMIC DNA]</scope>
    <source>
        <strain evidence="3">NBRC 3288 / BCRC 11682 / LMG 1693</strain>
    </source>
</reference>
<evidence type="ECO:0000313" key="3">
    <source>
        <dbReference type="Proteomes" id="UP000009044"/>
    </source>
</evidence>
<dbReference type="RefSeq" id="WP_014106062.1">
    <property type="nucleotide sequence ID" value="NC_016027.1"/>
</dbReference>
<dbReference type="HOGENOM" id="CLU_2180115_0_0_5"/>
<proteinExistence type="predicted"/>
<gene>
    <name evidence="2" type="ordered locus">GLX_21510</name>
</gene>
<accession>G2I0V5</accession>
<dbReference type="EMBL" id="AP012159">
    <property type="protein sequence ID" value="BAK84563.1"/>
    <property type="molecule type" value="Genomic_DNA"/>
</dbReference>
<dbReference type="Proteomes" id="UP000009044">
    <property type="component" value="Chromosome"/>
</dbReference>
<organism evidence="2 3">
    <name type="scientific">Komagataeibacter medellinensis (strain NBRC 3288 / BCRC 11682 / LMG 1693 / Kondo 51)</name>
    <name type="common">Gluconacetobacter medellinensis</name>
    <dbReference type="NCBI Taxonomy" id="634177"/>
    <lineage>
        <taxon>Bacteria</taxon>
        <taxon>Pseudomonadati</taxon>
        <taxon>Pseudomonadota</taxon>
        <taxon>Alphaproteobacteria</taxon>
        <taxon>Acetobacterales</taxon>
        <taxon>Acetobacteraceae</taxon>
        <taxon>Komagataeibacter</taxon>
    </lineage>
</organism>
<dbReference type="STRING" id="634177.GLX_21510"/>
<dbReference type="PATRIC" id="fig|634177.7.peg.2433"/>
<protein>
    <submittedName>
        <fullName evidence="2">Uncharacterized protein</fullName>
    </submittedName>
</protein>
<evidence type="ECO:0000256" key="1">
    <source>
        <dbReference type="SAM" id="MobiDB-lite"/>
    </source>
</evidence>